<dbReference type="Proteomes" id="UP000235392">
    <property type="component" value="Unassembled WGS sequence"/>
</dbReference>
<reference evidence="5 6" key="1">
    <citation type="submission" date="2017-11" db="EMBL/GenBank/DDBJ databases">
        <title>De novo assembly and phasing of dikaryotic genomes from two isolates of Puccinia coronata f. sp. avenae, the causal agent of oat crown rust.</title>
        <authorList>
            <person name="Miller M.E."/>
            <person name="Zhang Y."/>
            <person name="Omidvar V."/>
            <person name="Sperschneider J."/>
            <person name="Schwessinger B."/>
            <person name="Raley C."/>
            <person name="Palmer J.M."/>
            <person name="Garnica D."/>
            <person name="Upadhyaya N."/>
            <person name="Rathjen J."/>
            <person name="Taylor J.M."/>
            <person name="Park R.F."/>
            <person name="Dodds P.N."/>
            <person name="Hirsch C.D."/>
            <person name="Kianian S.F."/>
            <person name="Figueroa M."/>
        </authorList>
    </citation>
    <scope>NUCLEOTIDE SEQUENCE [LARGE SCALE GENOMIC DNA]</scope>
    <source>
        <strain evidence="2">12NC29</strain>
        <strain evidence="3">12SD80</strain>
    </source>
</reference>
<dbReference type="EMBL" id="PGCJ01000868">
    <property type="protein sequence ID" value="PLW16531.1"/>
    <property type="molecule type" value="Genomic_DNA"/>
</dbReference>
<gene>
    <name evidence="4" type="ORF">PCANC_11149</name>
    <name evidence="2" type="ORF">PCANC_11699</name>
    <name evidence="3" type="ORF">PCASD_09840</name>
    <name evidence="1" type="ORF">PCASD_19087</name>
</gene>
<evidence type="ECO:0000313" key="3">
    <source>
        <dbReference type="EMBL" id="PLW38872.1"/>
    </source>
</evidence>
<evidence type="ECO:0000313" key="6">
    <source>
        <dbReference type="Proteomes" id="UP000235392"/>
    </source>
</evidence>
<organism evidence="3 6">
    <name type="scientific">Puccinia coronata f. sp. avenae</name>
    <dbReference type="NCBI Taxonomy" id="200324"/>
    <lineage>
        <taxon>Eukaryota</taxon>
        <taxon>Fungi</taxon>
        <taxon>Dikarya</taxon>
        <taxon>Basidiomycota</taxon>
        <taxon>Pucciniomycotina</taxon>
        <taxon>Pucciniomycetes</taxon>
        <taxon>Pucciniales</taxon>
        <taxon>Pucciniaceae</taxon>
        <taxon>Puccinia</taxon>
    </lineage>
</organism>
<dbReference type="EMBL" id="PGCI01000907">
    <property type="protein sequence ID" value="PLW11835.1"/>
    <property type="molecule type" value="Genomic_DNA"/>
</dbReference>
<dbReference type="EMBL" id="PGCI01000122">
    <property type="protein sequence ID" value="PLW38872.1"/>
    <property type="molecule type" value="Genomic_DNA"/>
</dbReference>
<evidence type="ECO:0000313" key="2">
    <source>
        <dbReference type="EMBL" id="PLW16531.1"/>
    </source>
</evidence>
<name>A0A2N5UMA1_9BASI</name>
<evidence type="ECO:0000313" key="4">
    <source>
        <dbReference type="EMBL" id="PLW40328.1"/>
    </source>
</evidence>
<keyword evidence="5" id="KW-1185">Reference proteome</keyword>
<sequence>MVFDSPTALKNLKTLSFKDRLATALLSSSDNGRSLPNLKCCSVASRYGWKHEQEMDIQKALEMRGGCFHSFRAPAYGSPTPSATHMDAMDDHDSDDDDFDLARDNFW</sequence>
<proteinExistence type="predicted"/>
<accession>A0A2N5UMA1</accession>
<evidence type="ECO:0000313" key="1">
    <source>
        <dbReference type="EMBL" id="PLW11835.1"/>
    </source>
</evidence>
<protein>
    <submittedName>
        <fullName evidence="3">Uncharacterized protein</fullName>
    </submittedName>
</protein>
<dbReference type="AlphaFoldDB" id="A0A2N5UMA1"/>
<dbReference type="Proteomes" id="UP000235388">
    <property type="component" value="Unassembled WGS sequence"/>
</dbReference>
<dbReference type="EMBL" id="PGCJ01000183">
    <property type="protein sequence ID" value="PLW40328.1"/>
    <property type="molecule type" value="Genomic_DNA"/>
</dbReference>
<evidence type="ECO:0000313" key="5">
    <source>
        <dbReference type="Proteomes" id="UP000235388"/>
    </source>
</evidence>
<comment type="caution">
    <text evidence="3">The sequence shown here is derived from an EMBL/GenBank/DDBJ whole genome shotgun (WGS) entry which is preliminary data.</text>
</comment>